<dbReference type="Gene3D" id="3.30.420.10">
    <property type="entry name" value="Ribonuclease H-like superfamily/Ribonuclease H"/>
    <property type="match status" value="1"/>
</dbReference>
<comment type="caution">
    <text evidence="2">The sequence shown here is derived from an EMBL/GenBank/DDBJ whole genome shotgun (WGS) entry which is preliminary data.</text>
</comment>
<dbReference type="InterPro" id="IPR012337">
    <property type="entry name" value="RNaseH-like_sf"/>
</dbReference>
<protein>
    <submittedName>
        <fullName evidence="2">DDE-type integrase/transposase/recombinase</fullName>
    </submittedName>
</protein>
<sequence length="522" mass="57611">MTGLTGPEGSESENVRRERSRAVAMFRYGLIRDAADPGLSSKQRGRLVRALAEKDHRHPSGQMVRYSRDHLDRWIRRWRRGGFDALIPAERQPHARTDPAVLELAIALKRERPGRTVAQITRILQAQSGWTPSETTLLRHFRRAGVSIPGGAVDPGESSTVFGRFEADRPNELWTGDALHGPRIGGHKTYLFAFIDDHTRMIVGHRWGFAEDTVRLAAALRPALAARGVPASVYVDNGSAFVDAWLLRACAKLGIRLTHSTPGRPQGRGKIERFFRTVNDQFLVEIGNTADQLTPPEGQDGDDAAAAGLLELNRLFGAWVEQVYHRAWHSETGQSPLRRWETGWQAAAEHGHPGQPALPRPAELGEAFLWETTRTVRKNATVSLHSNTYQVEDILAGRRVELVFDPFDLTRIEVRYQGRPMGLAIPFRIARHSHPRARPETQPATPATATGINYLSLVVTAHEEALATGVNYAAMTNTQAPTSESSGAEKISAETTEQIPGQLDLVVLLAQDPAASGMKEEA</sequence>
<evidence type="ECO:0000313" key="3">
    <source>
        <dbReference type="Proteomes" id="UP001138997"/>
    </source>
</evidence>
<dbReference type="SUPFAM" id="SSF53098">
    <property type="entry name" value="Ribonuclease H-like"/>
    <property type="match status" value="1"/>
</dbReference>
<feature type="domain" description="Integrase catalytic" evidence="1">
    <location>
        <begin position="166"/>
        <end position="344"/>
    </location>
</feature>
<dbReference type="GO" id="GO:0015074">
    <property type="term" value="P:DNA integration"/>
    <property type="evidence" value="ECO:0007669"/>
    <property type="project" value="InterPro"/>
</dbReference>
<dbReference type="InterPro" id="IPR036397">
    <property type="entry name" value="RNaseH_sf"/>
</dbReference>
<proteinExistence type="predicted"/>
<organism evidence="2 3">
    <name type="scientific">Kineosporia babensis</name>
    <dbReference type="NCBI Taxonomy" id="499548"/>
    <lineage>
        <taxon>Bacteria</taxon>
        <taxon>Bacillati</taxon>
        <taxon>Actinomycetota</taxon>
        <taxon>Actinomycetes</taxon>
        <taxon>Kineosporiales</taxon>
        <taxon>Kineosporiaceae</taxon>
        <taxon>Kineosporia</taxon>
    </lineage>
</organism>
<dbReference type="Proteomes" id="UP001138997">
    <property type="component" value="Unassembled WGS sequence"/>
</dbReference>
<accession>A0A9X1NH21</accession>
<dbReference type="GO" id="GO:0003676">
    <property type="term" value="F:nucleic acid binding"/>
    <property type="evidence" value="ECO:0007669"/>
    <property type="project" value="InterPro"/>
</dbReference>
<dbReference type="RefSeq" id="WP_231443746.1">
    <property type="nucleotide sequence ID" value="NZ_JAJOMB010000010.1"/>
</dbReference>
<dbReference type="Pfam" id="PF13518">
    <property type="entry name" value="HTH_28"/>
    <property type="match status" value="1"/>
</dbReference>
<dbReference type="PANTHER" id="PTHR35004">
    <property type="entry name" value="TRANSPOSASE RV3428C-RELATED"/>
    <property type="match status" value="1"/>
</dbReference>
<dbReference type="InterPro" id="IPR001584">
    <property type="entry name" value="Integrase_cat-core"/>
</dbReference>
<evidence type="ECO:0000259" key="1">
    <source>
        <dbReference type="PROSITE" id="PS50994"/>
    </source>
</evidence>
<dbReference type="InterPro" id="IPR055247">
    <property type="entry name" value="InsJ-like_HTH"/>
</dbReference>
<gene>
    <name evidence="2" type="ORF">LR394_18885</name>
</gene>
<dbReference type="InterPro" id="IPR015378">
    <property type="entry name" value="Transposase-like_Mu_C"/>
</dbReference>
<name>A0A9X1NH21_9ACTN</name>
<dbReference type="PROSITE" id="PS50994">
    <property type="entry name" value="INTEGRASE"/>
    <property type="match status" value="1"/>
</dbReference>
<dbReference type="InterPro" id="IPR009057">
    <property type="entry name" value="Homeodomain-like_sf"/>
</dbReference>
<reference evidence="2" key="1">
    <citation type="submission" date="2021-11" db="EMBL/GenBank/DDBJ databases">
        <title>Streptomyces corallinus and Kineosporia corallina sp. nov., two new coral-derived marine actinobacteria.</title>
        <authorList>
            <person name="Buangrab K."/>
            <person name="Sutthacheep M."/>
            <person name="Yeemin T."/>
            <person name="Harunari E."/>
            <person name="Igarashi Y."/>
            <person name="Sripreechasak P."/>
            <person name="Kanchanasin P."/>
            <person name="Tanasupawat S."/>
            <person name="Phongsopitanun W."/>
        </authorList>
    </citation>
    <scope>NUCLEOTIDE SEQUENCE</scope>
    <source>
        <strain evidence="2">JCM 31032</strain>
    </source>
</reference>
<dbReference type="EMBL" id="JAJOMB010000010">
    <property type="protein sequence ID" value="MCD5312978.1"/>
    <property type="molecule type" value="Genomic_DNA"/>
</dbReference>
<dbReference type="PANTHER" id="PTHR35004:SF6">
    <property type="entry name" value="TRANSPOSASE"/>
    <property type="match status" value="1"/>
</dbReference>
<dbReference type="Pfam" id="PF00665">
    <property type="entry name" value="rve"/>
    <property type="match status" value="1"/>
</dbReference>
<dbReference type="Pfam" id="PF09299">
    <property type="entry name" value="Mu-transpos_C"/>
    <property type="match status" value="1"/>
</dbReference>
<dbReference type="AlphaFoldDB" id="A0A9X1NH21"/>
<evidence type="ECO:0000313" key="2">
    <source>
        <dbReference type="EMBL" id="MCD5312978.1"/>
    </source>
</evidence>
<dbReference type="SUPFAM" id="SSF46689">
    <property type="entry name" value="Homeodomain-like"/>
    <property type="match status" value="1"/>
</dbReference>
<keyword evidence="3" id="KW-1185">Reference proteome</keyword>